<comment type="caution">
    <text evidence="2">The sequence shown here is derived from an EMBL/GenBank/DDBJ whole genome shotgun (WGS) entry which is preliminary data.</text>
</comment>
<dbReference type="Proteomes" id="UP000761264">
    <property type="component" value="Unassembled WGS sequence"/>
</dbReference>
<evidence type="ECO:0000313" key="2">
    <source>
        <dbReference type="EMBL" id="NIA67146.1"/>
    </source>
</evidence>
<dbReference type="EMBL" id="JAAQPH010000001">
    <property type="protein sequence ID" value="NIA67146.1"/>
    <property type="molecule type" value="Genomic_DNA"/>
</dbReference>
<feature type="signal peptide" evidence="1">
    <location>
        <begin position="1"/>
        <end position="21"/>
    </location>
</feature>
<reference evidence="2" key="1">
    <citation type="submission" date="2020-03" db="EMBL/GenBank/DDBJ databases">
        <title>Genome of Pelagibius litoralis DSM 21314T.</title>
        <authorList>
            <person name="Wang G."/>
        </authorList>
    </citation>
    <scope>NUCLEOTIDE SEQUENCE</scope>
    <source>
        <strain evidence="2">DSM 21314</strain>
    </source>
</reference>
<keyword evidence="1" id="KW-0732">Signal</keyword>
<sequence>MWKIVALSAGLAIASTTAATAQPQCDQRDSVLQVLQKKYKEAPVALGVTHNGGLVEVLSTGNGTTWSIIVTTPQGMSCLVAAGEGWRAMEQIAADPEA</sequence>
<feature type="chain" id="PRO_5037743283" evidence="1">
    <location>
        <begin position="22"/>
        <end position="98"/>
    </location>
</feature>
<name>A0A967EUG3_9PROT</name>
<dbReference type="AlphaFoldDB" id="A0A967EUG3"/>
<evidence type="ECO:0000256" key="1">
    <source>
        <dbReference type="SAM" id="SignalP"/>
    </source>
</evidence>
<proteinExistence type="predicted"/>
<gene>
    <name evidence="2" type="ORF">HBA54_00905</name>
</gene>
<dbReference type="RefSeq" id="WP_167220428.1">
    <property type="nucleotide sequence ID" value="NZ_JAAQPH010000001.1"/>
</dbReference>
<organism evidence="2 3">
    <name type="scientific">Pelagibius litoralis</name>
    <dbReference type="NCBI Taxonomy" id="374515"/>
    <lineage>
        <taxon>Bacteria</taxon>
        <taxon>Pseudomonadati</taxon>
        <taxon>Pseudomonadota</taxon>
        <taxon>Alphaproteobacteria</taxon>
        <taxon>Rhodospirillales</taxon>
        <taxon>Rhodovibrionaceae</taxon>
        <taxon>Pelagibius</taxon>
    </lineage>
</organism>
<protein>
    <submittedName>
        <fullName evidence="2">Uncharacterized protein</fullName>
    </submittedName>
</protein>
<accession>A0A967EUG3</accession>
<keyword evidence="3" id="KW-1185">Reference proteome</keyword>
<evidence type="ECO:0000313" key="3">
    <source>
        <dbReference type="Proteomes" id="UP000761264"/>
    </source>
</evidence>